<dbReference type="KEGG" id="cthd:CDO33_05000"/>
<sequence>MRFAVKTDKGMVREINEDSYNIIAGYSDIPDTFIVADGMGGHNSGEVASKMAVDFVSGEVMKFSSALKEKEDILNYITSIMEKANSVVYASSLQNEMNSGMGTTLIMAVIHNGMLYVGHIGDSRVYLLRKDEMRQITTDHSYIEELIKTGSLTREEAQYHPKKNVITRALGCSEYIKVDTYLSDIQEGDTLIICTDGLTNMLNEDEIKRIVTSTDDIDAACDELVRKTNEYGGIDNVTVILIKNI</sequence>
<dbReference type="SMART" id="SM00332">
    <property type="entry name" value="PP2Cc"/>
    <property type="match status" value="1"/>
</dbReference>
<dbReference type="SMART" id="SM00331">
    <property type="entry name" value="PP2C_SIG"/>
    <property type="match status" value="1"/>
</dbReference>
<dbReference type="PROSITE" id="PS51746">
    <property type="entry name" value="PPM_2"/>
    <property type="match status" value="1"/>
</dbReference>
<evidence type="ECO:0000313" key="2">
    <source>
        <dbReference type="EMBL" id="PNU00425.1"/>
    </source>
</evidence>
<name>A0A2K2F3S2_9CLOT</name>
<dbReference type="AlphaFoldDB" id="A0A2K2F3S2"/>
<dbReference type="CDD" id="cd00143">
    <property type="entry name" value="PP2Cc"/>
    <property type="match status" value="1"/>
</dbReference>
<evidence type="ECO:0000259" key="1">
    <source>
        <dbReference type="PROSITE" id="PS51746"/>
    </source>
</evidence>
<dbReference type="OrthoDB" id="9801841at2"/>
<protein>
    <submittedName>
        <fullName evidence="2">Protein phosphatase</fullName>
    </submittedName>
</protein>
<dbReference type="PANTHER" id="PTHR13832">
    <property type="entry name" value="PROTEIN PHOSPHATASE 2C"/>
    <property type="match status" value="1"/>
</dbReference>
<accession>A0A2K2F3S2</accession>
<dbReference type="Pfam" id="PF13672">
    <property type="entry name" value="PP2C_2"/>
    <property type="match status" value="1"/>
</dbReference>
<keyword evidence="3" id="KW-1185">Reference proteome</keyword>
<dbReference type="RefSeq" id="WP_103080874.1">
    <property type="nucleotide sequence ID" value="NZ_CP021850.1"/>
</dbReference>
<proteinExistence type="predicted"/>
<dbReference type="Proteomes" id="UP000236151">
    <property type="component" value="Unassembled WGS sequence"/>
</dbReference>
<reference evidence="3" key="1">
    <citation type="submission" date="2017-06" db="EMBL/GenBank/DDBJ databases">
        <title>Investigating the central metabolism of Clostridium thermosuccinogenes.</title>
        <authorList>
            <person name="Koendjbiharie J.G."/>
            <person name="Van Kranenburg R."/>
            <person name="Vriesendorp B."/>
        </authorList>
    </citation>
    <scope>NUCLEOTIDE SEQUENCE [LARGE SCALE GENOMIC DNA]</scope>
    <source>
        <strain evidence="3">DSM 5806</strain>
    </source>
</reference>
<dbReference type="InterPro" id="IPR001932">
    <property type="entry name" value="PPM-type_phosphatase-like_dom"/>
</dbReference>
<organism evidence="2 3">
    <name type="scientific">Clostridium thermosuccinogenes</name>
    <dbReference type="NCBI Taxonomy" id="84032"/>
    <lineage>
        <taxon>Bacteria</taxon>
        <taxon>Bacillati</taxon>
        <taxon>Bacillota</taxon>
        <taxon>Clostridia</taxon>
        <taxon>Eubacteriales</taxon>
        <taxon>Clostridiaceae</taxon>
        <taxon>Clostridium</taxon>
    </lineage>
</organism>
<evidence type="ECO:0000313" key="3">
    <source>
        <dbReference type="Proteomes" id="UP000236151"/>
    </source>
</evidence>
<dbReference type="SUPFAM" id="SSF81606">
    <property type="entry name" value="PP2C-like"/>
    <property type="match status" value="1"/>
</dbReference>
<dbReference type="GO" id="GO:0004722">
    <property type="term" value="F:protein serine/threonine phosphatase activity"/>
    <property type="evidence" value="ECO:0007669"/>
    <property type="project" value="InterPro"/>
</dbReference>
<feature type="domain" description="PPM-type phosphatase" evidence="1">
    <location>
        <begin position="2"/>
        <end position="244"/>
    </location>
</feature>
<dbReference type="Gene3D" id="3.60.40.10">
    <property type="entry name" value="PPM-type phosphatase domain"/>
    <property type="match status" value="1"/>
</dbReference>
<comment type="caution">
    <text evidence="2">The sequence shown here is derived from an EMBL/GenBank/DDBJ whole genome shotgun (WGS) entry which is preliminary data.</text>
</comment>
<dbReference type="EMBL" id="NIOJ01000011">
    <property type="protein sequence ID" value="PNU00425.1"/>
    <property type="molecule type" value="Genomic_DNA"/>
</dbReference>
<gene>
    <name evidence="2" type="ORF">CDQ84_06260</name>
</gene>
<dbReference type="NCBIfam" id="NF033484">
    <property type="entry name" value="Stp1_PP2C_phos"/>
    <property type="match status" value="1"/>
</dbReference>
<dbReference type="InterPro" id="IPR036457">
    <property type="entry name" value="PPM-type-like_dom_sf"/>
</dbReference>
<dbReference type="InterPro" id="IPR015655">
    <property type="entry name" value="PP2C"/>
</dbReference>
<dbReference type="PANTHER" id="PTHR13832:SF827">
    <property type="entry name" value="PROTEIN PHOSPHATASE 1L"/>
    <property type="match status" value="1"/>
</dbReference>